<dbReference type="CDD" id="cd11613">
    <property type="entry name" value="SAF_AH_GD"/>
    <property type="match status" value="1"/>
</dbReference>
<dbReference type="Proteomes" id="UP000095743">
    <property type="component" value="Chromosome"/>
</dbReference>
<dbReference type="PANTHER" id="PTHR30536">
    <property type="entry name" value="ALTRONATE/GALACTARATE DEHYDRATASE"/>
    <property type="match status" value="1"/>
</dbReference>
<accession>A0A1D8GEE4</accession>
<dbReference type="GO" id="GO:0019698">
    <property type="term" value="P:D-galacturonate catabolic process"/>
    <property type="evidence" value="ECO:0007669"/>
    <property type="project" value="TreeGrafter"/>
</dbReference>
<dbReference type="Gene3D" id="2.30.130.110">
    <property type="match status" value="1"/>
</dbReference>
<keyword evidence="3" id="KW-0378">Hydrolase</keyword>
<name>A0A1D8GEE4_9FIRM</name>
<organism evidence="3 4">
    <name type="scientific">Geosporobacter ferrireducens</name>
    <dbReference type="NCBI Taxonomy" id="1424294"/>
    <lineage>
        <taxon>Bacteria</taxon>
        <taxon>Bacillati</taxon>
        <taxon>Bacillota</taxon>
        <taxon>Clostridia</taxon>
        <taxon>Peptostreptococcales</taxon>
        <taxon>Thermotaleaceae</taxon>
        <taxon>Geosporobacter</taxon>
    </lineage>
</organism>
<dbReference type="Pfam" id="PF08666">
    <property type="entry name" value="SAF"/>
    <property type="match status" value="1"/>
</dbReference>
<keyword evidence="4" id="KW-1185">Reference proteome</keyword>
<dbReference type="InterPro" id="IPR044144">
    <property type="entry name" value="SAF_UxaA/GarD"/>
</dbReference>
<gene>
    <name evidence="3" type="ORF">Gferi_06685</name>
</gene>
<dbReference type="PANTHER" id="PTHR30536:SF5">
    <property type="entry name" value="ALTRONATE DEHYDRATASE"/>
    <property type="match status" value="1"/>
</dbReference>
<evidence type="ECO:0000313" key="4">
    <source>
        <dbReference type="Proteomes" id="UP000095743"/>
    </source>
</evidence>
<protein>
    <submittedName>
        <fullName evidence="3">Hydrolase</fullName>
    </submittedName>
</protein>
<dbReference type="InterPro" id="IPR052172">
    <property type="entry name" value="UxaA_altronate/galactarate_dh"/>
</dbReference>
<dbReference type="SMART" id="SM00858">
    <property type="entry name" value="SAF"/>
    <property type="match status" value="1"/>
</dbReference>
<dbReference type="STRING" id="1424294.Gferi_06685"/>
<dbReference type="OrthoDB" id="9804574at2"/>
<proteinExistence type="predicted"/>
<feature type="domain" description="SAF" evidence="2">
    <location>
        <begin position="11"/>
        <end position="87"/>
    </location>
</feature>
<evidence type="ECO:0000259" key="2">
    <source>
        <dbReference type="SMART" id="SM00858"/>
    </source>
</evidence>
<dbReference type="KEGG" id="gfe:Gferi_06685"/>
<reference evidence="3 4" key="1">
    <citation type="submission" date="2016-09" db="EMBL/GenBank/DDBJ databases">
        <title>Genomic analysis reveals versatility of anaerobic energy metabolism of Geosporobacter ferrireducens IRF9 of phylum Firmicutes.</title>
        <authorList>
            <person name="Kim S.-J."/>
        </authorList>
    </citation>
    <scope>NUCLEOTIDE SEQUENCE [LARGE SCALE GENOMIC DNA]</scope>
    <source>
        <strain evidence="3 4">IRF9</strain>
    </source>
</reference>
<dbReference type="GO" id="GO:0016787">
    <property type="term" value="F:hydrolase activity"/>
    <property type="evidence" value="ECO:0007669"/>
    <property type="project" value="UniProtKB-KW"/>
</dbReference>
<dbReference type="GO" id="GO:0016829">
    <property type="term" value="F:lyase activity"/>
    <property type="evidence" value="ECO:0007669"/>
    <property type="project" value="UniProtKB-KW"/>
</dbReference>
<dbReference type="InterPro" id="IPR013974">
    <property type="entry name" value="SAF"/>
</dbReference>
<dbReference type="AlphaFoldDB" id="A0A1D8GEE4"/>
<keyword evidence="1" id="KW-0456">Lyase</keyword>
<evidence type="ECO:0000313" key="3">
    <source>
        <dbReference type="EMBL" id="AOT69281.1"/>
    </source>
</evidence>
<evidence type="ECO:0000256" key="1">
    <source>
        <dbReference type="ARBA" id="ARBA00023239"/>
    </source>
</evidence>
<dbReference type="RefSeq" id="WP_069974847.1">
    <property type="nucleotide sequence ID" value="NZ_CP017269.1"/>
</dbReference>
<dbReference type="EMBL" id="CP017269">
    <property type="protein sequence ID" value="AOT69281.1"/>
    <property type="molecule type" value="Genomic_DNA"/>
</dbReference>
<sequence length="93" mass="10055">MGNALVINEKDNVAVSIESITKGSEVNCKMNDGSTIAVTALDDIEIYHKVATKDIAKDETVVKYGQYIGVAACDIKVGQHVHEHNVVSKRENA</sequence>